<sequence length="1121" mass="125695">MKKNRLKLYSLSLILSSGFSWAALPVLSENQSFKIHQQGLVKDITGRVLDEDGNPIAGVEIQNKTSKITVVSDKQGYFLLAVGIDDKIQFSKAGYFTDFKVIDDFNSLEITLVRMSDGLIDDEVLLSDVVVTGYQKLNVNKAAGSFDKIDMENFERRGSSNIIDALEGLSPGLVLSTNPSAPSSSKELTIRGISTLSGSARPLIVVDGFQYEGDLSGINPYEVKSINLLKDAAASSIYGAKAANGVIVIETKKGRKSGTQIRYTSNLTFKEKVDIGYVMNRVNSSELVEIQSQIAKQEAANGSIINYRNAFETNKPNATNRVGTNNNVYQLYSDLHYGYITATEFDSKLQALKNLDNTKDLEDVYLQNPLTNQQNISVLGGNEFITYRTSLNYTDEFLNIKNYKNNRILFDFVSDVNFTQKLNFNFQSNLSLNRYSSNPLNFANTNSFTDIFNISSYDRLLDEHRNPLSVTKPAYRNIDNGIFGGKDAYEIQRLINAGLLDETYYPALDFKRYAYHNDDWSVRVQGLLNYDLTRDVTLRLGGKIQKKALKTANLAHADSWYMRHLVNNFTPLSYTGDKADLIIPIGGRLQETRGEETSYLLRGQLDFDKTWGNHYVNILVGSEIQTNQAESTSTDRLGYDANSNLFLPVNYYNFYNNQFEKIYMPGGNAYRNGLVFDNSFGSSENRFFSLYANAQYVYGNKYILTASTRIDQSNLFGTDPAYRYKPFWSVGAKWRAGEEAFLKENAVNLDLRVSYGFNGNIANNVGPFDIAHKAYVQRVGNLMGLSLISHSTPNLRWEQTGTFNFGLDTDFWKNRLNLSLDYYRKHSKDILSNVQIDPTLGTGNAMRNDASIINNGYEIGLRTKNVLTNKFSWETQLNFRYNKGKVKEVYFNETHAYRYAGSIMNLKGGAPNALYVTNFAGLNSEGIAQLRQASGKLVNIDTKTDVNVFNIEDLVEAGSSLPIHVAGLNNNLRWNNFALSFLFIYQGGHKLLKDTYNGEILSRNVSLVHADVAKAWQKPGDELVTDIPARSSVIYSNLLAGSSKNVIDGDFIRLRDVVLSYTLPQNYSSSIGLQELTLNVRGSDLWLWAKNNEGIDPETQGLGVRTSPVQKSFTLGLNLIF</sequence>
<gene>
    <name evidence="13" type="ORF">SAMEA104719789_00638</name>
</gene>
<dbReference type="InterPro" id="IPR000531">
    <property type="entry name" value="Beta-barrel_TonB"/>
</dbReference>
<comment type="similarity">
    <text evidence="8 9">Belongs to the TonB-dependent receptor family.</text>
</comment>
<dbReference type="InterPro" id="IPR039426">
    <property type="entry name" value="TonB-dep_rcpt-like"/>
</dbReference>
<protein>
    <submittedName>
        <fullName evidence="13">Outer membrane receptor for ferrienterochelin and colicins</fullName>
    </submittedName>
</protein>
<dbReference type="PROSITE" id="PS52016">
    <property type="entry name" value="TONB_DEPENDENT_REC_3"/>
    <property type="match status" value="1"/>
</dbReference>
<evidence type="ECO:0000256" key="5">
    <source>
        <dbReference type="ARBA" id="ARBA00023077"/>
    </source>
</evidence>
<dbReference type="OrthoDB" id="9768177at2"/>
<dbReference type="Gene3D" id="2.170.130.10">
    <property type="entry name" value="TonB-dependent receptor, plug domain"/>
    <property type="match status" value="1"/>
</dbReference>
<feature type="chain" id="PRO_5016624381" evidence="10">
    <location>
        <begin position="23"/>
        <end position="1121"/>
    </location>
</feature>
<evidence type="ECO:0000256" key="6">
    <source>
        <dbReference type="ARBA" id="ARBA00023136"/>
    </source>
</evidence>
<evidence type="ECO:0000313" key="13">
    <source>
        <dbReference type="EMBL" id="SZD71588.1"/>
    </source>
</evidence>
<evidence type="ECO:0000256" key="3">
    <source>
        <dbReference type="ARBA" id="ARBA00022452"/>
    </source>
</evidence>
<evidence type="ECO:0000256" key="4">
    <source>
        <dbReference type="ARBA" id="ARBA00022692"/>
    </source>
</evidence>
<keyword evidence="3 8" id="KW-1134">Transmembrane beta strand</keyword>
<dbReference type="SUPFAM" id="SSF49464">
    <property type="entry name" value="Carboxypeptidase regulatory domain-like"/>
    <property type="match status" value="1"/>
</dbReference>
<keyword evidence="14" id="KW-1185">Reference proteome</keyword>
<evidence type="ECO:0000256" key="10">
    <source>
        <dbReference type="SAM" id="SignalP"/>
    </source>
</evidence>
<name>A0A383TWF9_9FLAO</name>
<dbReference type="Proteomes" id="UP000262142">
    <property type="component" value="Unassembled WGS sequence"/>
</dbReference>
<keyword evidence="6 8" id="KW-0472">Membrane</keyword>
<evidence type="ECO:0000256" key="2">
    <source>
        <dbReference type="ARBA" id="ARBA00022448"/>
    </source>
</evidence>
<keyword evidence="10" id="KW-0732">Signal</keyword>
<keyword evidence="7 8" id="KW-0998">Cell outer membrane</keyword>
<dbReference type="Gene3D" id="2.40.170.20">
    <property type="entry name" value="TonB-dependent receptor, beta-barrel domain"/>
    <property type="match status" value="1"/>
</dbReference>
<dbReference type="Pfam" id="PF07715">
    <property type="entry name" value="Plug"/>
    <property type="match status" value="1"/>
</dbReference>
<keyword evidence="4 8" id="KW-0812">Transmembrane</keyword>
<dbReference type="AlphaFoldDB" id="A0A383TWF9"/>
<dbReference type="Pfam" id="PF00593">
    <property type="entry name" value="TonB_dep_Rec_b-barrel"/>
    <property type="match status" value="1"/>
</dbReference>
<comment type="subcellular location">
    <subcellularLocation>
        <location evidence="1 8">Cell outer membrane</location>
        <topology evidence="1 8">Multi-pass membrane protein</topology>
    </subcellularLocation>
</comment>
<keyword evidence="2 8" id="KW-0813">Transport</keyword>
<dbReference type="Gene3D" id="2.60.40.1120">
    <property type="entry name" value="Carboxypeptidase-like, regulatory domain"/>
    <property type="match status" value="1"/>
</dbReference>
<evidence type="ECO:0000259" key="12">
    <source>
        <dbReference type="Pfam" id="PF07715"/>
    </source>
</evidence>
<reference evidence="13 14" key="1">
    <citation type="submission" date="2018-09" db="EMBL/GenBank/DDBJ databases">
        <authorList>
            <consortium name="Pathogen Informatics"/>
        </authorList>
    </citation>
    <scope>NUCLEOTIDE SEQUENCE [LARGE SCALE GENOMIC DNA]</scope>
    <source>
        <strain evidence="13 14">OH-22767</strain>
    </source>
</reference>
<keyword evidence="13" id="KW-0675">Receptor</keyword>
<accession>A0A383TWF9</accession>
<dbReference type="EMBL" id="UNSC01000002">
    <property type="protein sequence ID" value="SZD71588.1"/>
    <property type="molecule type" value="Genomic_DNA"/>
</dbReference>
<evidence type="ECO:0000256" key="7">
    <source>
        <dbReference type="ARBA" id="ARBA00023237"/>
    </source>
</evidence>
<dbReference type="NCBIfam" id="TIGR04056">
    <property type="entry name" value="OMP_RagA_SusC"/>
    <property type="match status" value="1"/>
</dbReference>
<dbReference type="InterPro" id="IPR036942">
    <property type="entry name" value="Beta-barrel_TonB_sf"/>
</dbReference>
<dbReference type="NCBIfam" id="TIGR04057">
    <property type="entry name" value="SusC_RagA_signa"/>
    <property type="match status" value="1"/>
</dbReference>
<dbReference type="InterPro" id="IPR023997">
    <property type="entry name" value="TonB-dep_OMP_SusC/RagA_CS"/>
</dbReference>
<organism evidence="13 14">
    <name type="scientific">Candidatus Ornithobacterium hominis</name>
    <dbReference type="NCBI Taxonomy" id="2497989"/>
    <lineage>
        <taxon>Bacteria</taxon>
        <taxon>Pseudomonadati</taxon>
        <taxon>Bacteroidota</taxon>
        <taxon>Flavobacteriia</taxon>
        <taxon>Flavobacteriales</taxon>
        <taxon>Weeksellaceae</taxon>
        <taxon>Ornithobacterium</taxon>
    </lineage>
</organism>
<dbReference type="InterPro" id="IPR008969">
    <property type="entry name" value="CarboxyPept-like_regulatory"/>
</dbReference>
<keyword evidence="5 9" id="KW-0798">TonB box</keyword>
<evidence type="ECO:0000256" key="9">
    <source>
        <dbReference type="RuleBase" id="RU003357"/>
    </source>
</evidence>
<evidence type="ECO:0000313" key="14">
    <source>
        <dbReference type="Proteomes" id="UP000262142"/>
    </source>
</evidence>
<feature type="signal peptide" evidence="10">
    <location>
        <begin position="1"/>
        <end position="22"/>
    </location>
</feature>
<evidence type="ECO:0000259" key="11">
    <source>
        <dbReference type="Pfam" id="PF00593"/>
    </source>
</evidence>
<dbReference type="GO" id="GO:0009279">
    <property type="term" value="C:cell outer membrane"/>
    <property type="evidence" value="ECO:0007669"/>
    <property type="project" value="UniProtKB-SubCell"/>
</dbReference>
<dbReference type="RefSeq" id="WP_119059074.1">
    <property type="nucleotide sequence ID" value="NZ_UNSC01000002.1"/>
</dbReference>
<proteinExistence type="inferred from homology"/>
<dbReference type="InterPro" id="IPR023996">
    <property type="entry name" value="TonB-dep_OMP_SusC/RagA"/>
</dbReference>
<feature type="domain" description="TonB-dependent receptor plug" evidence="12">
    <location>
        <begin position="140"/>
        <end position="246"/>
    </location>
</feature>
<dbReference type="InterPro" id="IPR012910">
    <property type="entry name" value="Plug_dom"/>
</dbReference>
<evidence type="ECO:0000256" key="1">
    <source>
        <dbReference type="ARBA" id="ARBA00004571"/>
    </source>
</evidence>
<dbReference type="SUPFAM" id="SSF56935">
    <property type="entry name" value="Porins"/>
    <property type="match status" value="1"/>
</dbReference>
<dbReference type="InterPro" id="IPR037066">
    <property type="entry name" value="Plug_dom_sf"/>
</dbReference>
<feature type="domain" description="TonB-dependent receptor-like beta-barrel" evidence="11">
    <location>
        <begin position="523"/>
        <end position="886"/>
    </location>
</feature>
<evidence type="ECO:0000256" key="8">
    <source>
        <dbReference type="PROSITE-ProRule" id="PRU01360"/>
    </source>
</evidence>